<dbReference type="Proteomes" id="UP000483362">
    <property type="component" value="Unassembled WGS sequence"/>
</dbReference>
<keyword evidence="2" id="KW-0808">Transferase</keyword>
<accession>A0A6L5XA52</accession>
<feature type="domain" description="Glycosyltransferase 2-like" evidence="1">
    <location>
        <begin position="38"/>
        <end position="197"/>
    </location>
</feature>
<dbReference type="InterPro" id="IPR029044">
    <property type="entry name" value="Nucleotide-diphossugar_trans"/>
</dbReference>
<dbReference type="SUPFAM" id="SSF53448">
    <property type="entry name" value="Nucleotide-diphospho-sugar transferases"/>
    <property type="match status" value="1"/>
</dbReference>
<sequence length="338" mass="38721">MWPSCRPCVLPTGLPGWRPRRGAYTSKHAYISAAMEISIVIPVYNKAAYLERCLASIFRQDYDDYEIVAVDDGSTDGSAALCDSLAAGNPHLRVVHQPNAGVTAARRRGVETARGRYIVFVDPDDELLPGALAAQHQAIERTGADEVIAPYCTQHGRLRDSGWRGWVDTDVLIADLLKTHNSFAVLWSVIFKRQLLEDCLGAPRVIVEREDILMQFKCLMKKPKVYFAHRPAYCYHEGLPNDRVEDLAMVKAYDQELKATLSPQWERWKSAYVGHQIKVYEKFVDKRQFHVLRDYYKPLRRQLSSDIPLQDRIVIMLPPLVAYPLVHCYKQLRRLLLR</sequence>
<dbReference type="CDD" id="cd00761">
    <property type="entry name" value="Glyco_tranf_GTA_type"/>
    <property type="match status" value="1"/>
</dbReference>
<dbReference type="InterPro" id="IPR001173">
    <property type="entry name" value="Glyco_trans_2-like"/>
</dbReference>
<proteinExistence type="predicted"/>
<comment type="caution">
    <text evidence="2">The sequence shown here is derived from an EMBL/GenBank/DDBJ whole genome shotgun (WGS) entry which is preliminary data.</text>
</comment>
<dbReference type="AlphaFoldDB" id="A0A6L5XA52"/>
<evidence type="ECO:0000259" key="1">
    <source>
        <dbReference type="Pfam" id="PF00535"/>
    </source>
</evidence>
<name>A0A6L5XA52_9BACT</name>
<organism evidence="2 3">
    <name type="scientific">Sodaliphilus pleomorphus</name>
    <dbReference type="NCBI Taxonomy" id="2606626"/>
    <lineage>
        <taxon>Bacteria</taxon>
        <taxon>Pseudomonadati</taxon>
        <taxon>Bacteroidota</taxon>
        <taxon>Bacteroidia</taxon>
        <taxon>Bacteroidales</taxon>
        <taxon>Muribaculaceae</taxon>
        <taxon>Sodaliphilus</taxon>
    </lineage>
</organism>
<protein>
    <submittedName>
        <fullName evidence="2">Glycosyltransferase family 2 protein</fullName>
    </submittedName>
</protein>
<evidence type="ECO:0000313" key="2">
    <source>
        <dbReference type="EMBL" id="MSS16335.1"/>
    </source>
</evidence>
<gene>
    <name evidence="2" type="ORF">FYJ29_00895</name>
</gene>
<evidence type="ECO:0000313" key="3">
    <source>
        <dbReference type="Proteomes" id="UP000483362"/>
    </source>
</evidence>
<dbReference type="EMBL" id="VULT01000001">
    <property type="protein sequence ID" value="MSS16335.1"/>
    <property type="molecule type" value="Genomic_DNA"/>
</dbReference>
<dbReference type="Gene3D" id="3.90.550.10">
    <property type="entry name" value="Spore Coat Polysaccharide Biosynthesis Protein SpsA, Chain A"/>
    <property type="match status" value="1"/>
</dbReference>
<dbReference type="PANTHER" id="PTHR43685">
    <property type="entry name" value="GLYCOSYLTRANSFERASE"/>
    <property type="match status" value="1"/>
</dbReference>
<dbReference type="GO" id="GO:0016740">
    <property type="term" value="F:transferase activity"/>
    <property type="evidence" value="ECO:0007669"/>
    <property type="project" value="UniProtKB-KW"/>
</dbReference>
<dbReference type="PANTHER" id="PTHR43685:SF11">
    <property type="entry name" value="GLYCOSYLTRANSFERASE TAGX-RELATED"/>
    <property type="match status" value="1"/>
</dbReference>
<keyword evidence="3" id="KW-1185">Reference proteome</keyword>
<dbReference type="Pfam" id="PF00535">
    <property type="entry name" value="Glycos_transf_2"/>
    <property type="match status" value="1"/>
</dbReference>
<reference evidence="2 3" key="1">
    <citation type="submission" date="2019-08" db="EMBL/GenBank/DDBJ databases">
        <title>In-depth cultivation of the pig gut microbiome towards novel bacterial diversity and tailored functional studies.</title>
        <authorList>
            <person name="Wylensek D."/>
            <person name="Hitch T.C.A."/>
            <person name="Clavel T."/>
        </authorList>
    </citation>
    <scope>NUCLEOTIDE SEQUENCE [LARGE SCALE GENOMIC DNA]</scope>
    <source>
        <strain evidence="2 3">Oil-RF-744-WCA-WT-10</strain>
    </source>
</reference>
<dbReference type="InterPro" id="IPR050834">
    <property type="entry name" value="Glycosyltransf_2"/>
</dbReference>